<accession>D0AAP3</accession>
<feature type="transmembrane region" description="Helical" evidence="1">
    <location>
        <begin position="21"/>
        <end position="44"/>
    </location>
</feature>
<keyword evidence="1" id="KW-0812">Transmembrane</keyword>
<dbReference type="Proteomes" id="UP000002316">
    <property type="component" value="Chromosome 11"/>
</dbReference>
<organism evidence="2 3">
    <name type="scientific">Trypanosoma brucei gambiense (strain MHOM/CI/86/DAL972)</name>
    <dbReference type="NCBI Taxonomy" id="679716"/>
    <lineage>
        <taxon>Eukaryota</taxon>
        <taxon>Discoba</taxon>
        <taxon>Euglenozoa</taxon>
        <taxon>Kinetoplastea</taxon>
        <taxon>Metakinetoplastina</taxon>
        <taxon>Trypanosomatida</taxon>
        <taxon>Trypanosomatidae</taxon>
        <taxon>Trypanosoma</taxon>
    </lineage>
</organism>
<keyword evidence="1" id="KW-1133">Transmembrane helix</keyword>
<reference evidence="3" key="1">
    <citation type="journal article" date="2010" name="PLoS Negl. Trop. Dis.">
        <title>The genome sequence of Trypanosoma brucei gambiense, causative agent of chronic human african trypanosomiasis.</title>
        <authorList>
            <person name="Jackson A.P."/>
            <person name="Sanders M."/>
            <person name="Berry A."/>
            <person name="McQuillan J."/>
            <person name="Aslett M.A."/>
            <person name="Quail M.A."/>
            <person name="Chukualim B."/>
            <person name="Capewell P."/>
            <person name="MacLeod A."/>
            <person name="Melville S.E."/>
            <person name="Gibson W."/>
            <person name="Barry J.D."/>
            <person name="Berriman M."/>
            <person name="Hertz-Fowler C."/>
        </authorList>
    </citation>
    <scope>NUCLEOTIDE SEQUENCE [LARGE SCALE GENOMIC DNA]</scope>
    <source>
        <strain evidence="3">MHOM/CI/86/DAL972</strain>
    </source>
</reference>
<proteinExistence type="predicted"/>
<dbReference type="AlphaFoldDB" id="D0AAP3"/>
<dbReference type="GeneID" id="23867089"/>
<protein>
    <submittedName>
        <fullName evidence="2">Uncharacterized protein</fullName>
    </submittedName>
</protein>
<dbReference type="RefSeq" id="XP_011781008.1">
    <property type="nucleotide sequence ID" value="XM_011782706.1"/>
</dbReference>
<gene>
    <name evidence="2" type="ORF">TbgDal_XI18650</name>
</gene>
<dbReference type="EMBL" id="FN554974">
    <property type="protein sequence ID" value="CBH18744.1"/>
    <property type="molecule type" value="Genomic_DNA"/>
</dbReference>
<name>D0AAP3_TRYB9</name>
<evidence type="ECO:0000313" key="3">
    <source>
        <dbReference type="Proteomes" id="UP000002316"/>
    </source>
</evidence>
<evidence type="ECO:0000256" key="1">
    <source>
        <dbReference type="SAM" id="Phobius"/>
    </source>
</evidence>
<keyword evidence="1" id="KW-0472">Membrane</keyword>
<dbReference type="KEGG" id="tbg:TbgDal_XI18650"/>
<evidence type="ECO:0000313" key="2">
    <source>
        <dbReference type="EMBL" id="CBH18744.1"/>
    </source>
</evidence>
<sequence length="106" mass="12074">MSKERIAVKKKKKVRKTIHHTRTLVPPLSLHLLFGPLSSVFFIITINYLFIEISLLPSWSLVEIFLHIERSSGSGERIKHKRRVASGDEAAIRRAQGSPLRTEAEC</sequence>